<dbReference type="PANTHER" id="PTHR14097:SF7">
    <property type="entry name" value="OXIDOREDUCTASE HTATIP2"/>
    <property type="match status" value="1"/>
</dbReference>
<accession>A0A9X1KZ00</accession>
<dbReference type="AlphaFoldDB" id="A0A9X1KZ00"/>
<comment type="caution">
    <text evidence="2">The sequence shown here is derived from an EMBL/GenBank/DDBJ whole genome shotgun (WGS) entry which is preliminary data.</text>
</comment>
<protein>
    <submittedName>
        <fullName evidence="2">NAD(P)H-binding protein</fullName>
    </submittedName>
</protein>
<dbReference type="SUPFAM" id="SSF51735">
    <property type="entry name" value="NAD(P)-binding Rossmann-fold domains"/>
    <property type="match status" value="1"/>
</dbReference>
<dbReference type="Gene3D" id="3.40.50.720">
    <property type="entry name" value="NAD(P)-binding Rossmann-like Domain"/>
    <property type="match status" value="1"/>
</dbReference>
<dbReference type="InterPro" id="IPR036291">
    <property type="entry name" value="NAD(P)-bd_dom_sf"/>
</dbReference>
<dbReference type="Pfam" id="PF13460">
    <property type="entry name" value="NAD_binding_10"/>
    <property type="match status" value="1"/>
</dbReference>
<feature type="domain" description="NAD(P)-binding" evidence="1">
    <location>
        <begin position="10"/>
        <end position="119"/>
    </location>
</feature>
<dbReference type="PANTHER" id="PTHR14097">
    <property type="entry name" value="OXIDOREDUCTASE HTATIP2"/>
    <property type="match status" value="1"/>
</dbReference>
<proteinExistence type="predicted"/>
<sequence length="221" mass="24574">MFPENVIIAGATGLIGNQLVDLLTQQPGLKTLKLVNRREIEVSSPLIRQIIVDFDHLDDSKDLMSADLAFCCLGTTMKNAGSKEAFYRVDHDYILSFARKVHAAGVQRFFLISSMGADAGSSIYYNRVKGETERDIRTIGFREVRFLRPSLLLGDRNETRTGESIGKFIMTTFGFLLAGPLKKYRAIHGRTVARAMVHLAGVPENGIFIHESEQLQKLGGQ</sequence>
<evidence type="ECO:0000313" key="2">
    <source>
        <dbReference type="EMBL" id="MCA6074146.1"/>
    </source>
</evidence>
<evidence type="ECO:0000259" key="1">
    <source>
        <dbReference type="Pfam" id="PF13460"/>
    </source>
</evidence>
<keyword evidence="3" id="KW-1185">Reference proteome</keyword>
<dbReference type="Proteomes" id="UP001139409">
    <property type="component" value="Unassembled WGS sequence"/>
</dbReference>
<evidence type="ECO:0000313" key="3">
    <source>
        <dbReference type="Proteomes" id="UP001139409"/>
    </source>
</evidence>
<dbReference type="InterPro" id="IPR016040">
    <property type="entry name" value="NAD(P)-bd_dom"/>
</dbReference>
<dbReference type="EMBL" id="JAIXNE010000001">
    <property type="protein sequence ID" value="MCA6074146.1"/>
    <property type="molecule type" value="Genomic_DNA"/>
</dbReference>
<reference evidence="2" key="1">
    <citation type="submission" date="2021-09" db="EMBL/GenBank/DDBJ databases">
        <title>Fulvivirga sp. isolated from coastal sediment.</title>
        <authorList>
            <person name="Yu H."/>
        </authorList>
    </citation>
    <scope>NUCLEOTIDE SEQUENCE</scope>
    <source>
        <strain evidence="2">1062</strain>
    </source>
</reference>
<name>A0A9X1KZ00_9BACT</name>
<gene>
    <name evidence="2" type="ORF">LDX50_04665</name>
</gene>
<organism evidence="2 3">
    <name type="scientific">Fulvivirga sedimenti</name>
    <dbReference type="NCBI Taxonomy" id="2879465"/>
    <lineage>
        <taxon>Bacteria</taxon>
        <taxon>Pseudomonadati</taxon>
        <taxon>Bacteroidota</taxon>
        <taxon>Cytophagia</taxon>
        <taxon>Cytophagales</taxon>
        <taxon>Fulvivirgaceae</taxon>
        <taxon>Fulvivirga</taxon>
    </lineage>
</organism>
<dbReference type="RefSeq" id="WP_225697248.1">
    <property type="nucleotide sequence ID" value="NZ_JAIXNE010000001.1"/>
</dbReference>